<sequence length="112" mass="12589">MEKFCIHKTTSQHKLQMKLPSTTPLTIEDAPVEDSLQALSYPATPHSYPHPTYYTPSIAPPSAISSSMQLLKAFIHLTKPLKPYSAQRMARLVLSASLVGLDSRTLHLFRWK</sequence>
<dbReference type="Proteomes" id="UP001383192">
    <property type="component" value="Unassembled WGS sequence"/>
</dbReference>
<dbReference type="AlphaFoldDB" id="A0AAW0BHT5"/>
<keyword evidence="2" id="KW-1185">Reference proteome</keyword>
<name>A0AAW0BHT5_9AGAR</name>
<comment type="caution">
    <text evidence="1">The sequence shown here is derived from an EMBL/GenBank/DDBJ whole genome shotgun (WGS) entry which is preliminary data.</text>
</comment>
<dbReference type="EMBL" id="JAYKXP010000116">
    <property type="protein sequence ID" value="KAK7025363.1"/>
    <property type="molecule type" value="Genomic_DNA"/>
</dbReference>
<accession>A0AAW0BHT5</accession>
<gene>
    <name evidence="1" type="ORF">VNI00_016074</name>
</gene>
<evidence type="ECO:0000313" key="1">
    <source>
        <dbReference type="EMBL" id="KAK7025363.1"/>
    </source>
</evidence>
<evidence type="ECO:0000313" key="2">
    <source>
        <dbReference type="Proteomes" id="UP001383192"/>
    </source>
</evidence>
<organism evidence="1 2">
    <name type="scientific">Paramarasmius palmivorus</name>
    <dbReference type="NCBI Taxonomy" id="297713"/>
    <lineage>
        <taxon>Eukaryota</taxon>
        <taxon>Fungi</taxon>
        <taxon>Dikarya</taxon>
        <taxon>Basidiomycota</taxon>
        <taxon>Agaricomycotina</taxon>
        <taxon>Agaricomycetes</taxon>
        <taxon>Agaricomycetidae</taxon>
        <taxon>Agaricales</taxon>
        <taxon>Marasmiineae</taxon>
        <taxon>Marasmiaceae</taxon>
        <taxon>Paramarasmius</taxon>
    </lineage>
</organism>
<proteinExistence type="predicted"/>
<protein>
    <submittedName>
        <fullName evidence="1">Uncharacterized protein</fullName>
    </submittedName>
</protein>
<reference evidence="1 2" key="1">
    <citation type="submission" date="2024-01" db="EMBL/GenBank/DDBJ databases">
        <title>A draft genome for a cacao thread blight-causing isolate of Paramarasmius palmivorus.</title>
        <authorList>
            <person name="Baruah I.K."/>
            <person name="Bukari Y."/>
            <person name="Amoako-Attah I."/>
            <person name="Meinhardt L.W."/>
            <person name="Bailey B.A."/>
            <person name="Cohen S.P."/>
        </authorList>
    </citation>
    <scope>NUCLEOTIDE SEQUENCE [LARGE SCALE GENOMIC DNA]</scope>
    <source>
        <strain evidence="1 2">GH-12</strain>
    </source>
</reference>